<reference evidence="4" key="1">
    <citation type="submission" date="2016-03" db="EMBL/GenBank/DDBJ databases">
        <title>Draft genome sequence of Rosellinia necatrix.</title>
        <authorList>
            <person name="Kanematsu S."/>
        </authorList>
    </citation>
    <scope>NUCLEOTIDE SEQUENCE [LARGE SCALE GENOMIC DNA]</scope>
    <source>
        <strain evidence="4">W97</strain>
    </source>
</reference>
<dbReference type="SMART" id="SM00822">
    <property type="entry name" value="PKS_KR"/>
    <property type="match status" value="1"/>
</dbReference>
<comment type="similarity">
    <text evidence="1">Belongs to the short-chain dehydrogenases/reductases (SDR) family.</text>
</comment>
<evidence type="ECO:0000313" key="4">
    <source>
        <dbReference type="EMBL" id="GAP84108.2"/>
    </source>
</evidence>
<dbReference type="AlphaFoldDB" id="A0A1S7ULC0"/>
<gene>
    <name evidence="4" type="ORF">SAMD00023353_0601150</name>
</gene>
<dbReference type="EMBL" id="DF977451">
    <property type="protein sequence ID" value="GAP84108.2"/>
    <property type="molecule type" value="Genomic_DNA"/>
</dbReference>
<evidence type="ECO:0000256" key="1">
    <source>
        <dbReference type="ARBA" id="ARBA00006484"/>
    </source>
</evidence>
<feature type="domain" description="Ketoreductase" evidence="3">
    <location>
        <begin position="4"/>
        <end position="158"/>
    </location>
</feature>
<sequence>MPGNVWFIAGASSGFGRAIALEALARGDRVAAASRDPSRMTSLEDAGAMTLELDVTGSDAVIADAMQKAVDAYGPITHCVNSAGYLLEGVIEAASQEEVRRIMETNVLGTINVARCALRIMRPQRSGSTTKWAVSGFTESLHRECRPLGIAAVVIEPGYFRTEVLNEGGGHRLLTREQLLPEYEGAGLAAQKAAIARMDGSQPGDVGKGARAVVDVLTRSGAGLGREIPVRLVLGRDAVRGVGDKLRATEALLREWAGVSVGTDRDSR</sequence>
<accession>A0A1S7ULC0</accession>
<dbReference type="Pfam" id="PF00106">
    <property type="entry name" value="adh_short"/>
    <property type="match status" value="1"/>
</dbReference>
<dbReference type="OrthoDB" id="1274115at2759"/>
<dbReference type="InterPro" id="IPR057326">
    <property type="entry name" value="KR_dom"/>
</dbReference>
<dbReference type="InterPro" id="IPR036291">
    <property type="entry name" value="NAD(P)-bd_dom_sf"/>
</dbReference>
<dbReference type="GO" id="GO:0016491">
    <property type="term" value="F:oxidoreductase activity"/>
    <property type="evidence" value="ECO:0007669"/>
    <property type="project" value="UniProtKB-KW"/>
</dbReference>
<dbReference type="InterPro" id="IPR002347">
    <property type="entry name" value="SDR_fam"/>
</dbReference>
<dbReference type="SUPFAM" id="SSF51735">
    <property type="entry name" value="NAD(P)-binding Rossmann-fold domains"/>
    <property type="match status" value="1"/>
</dbReference>
<dbReference type="STRING" id="77044.A0A1S7ULC0"/>
<evidence type="ECO:0000256" key="2">
    <source>
        <dbReference type="ARBA" id="ARBA00023002"/>
    </source>
</evidence>
<evidence type="ECO:0000259" key="3">
    <source>
        <dbReference type="SMART" id="SM00822"/>
    </source>
</evidence>
<dbReference type="Proteomes" id="UP000054516">
    <property type="component" value="Unassembled WGS sequence"/>
</dbReference>
<keyword evidence="2" id="KW-0560">Oxidoreductase</keyword>
<dbReference type="PRINTS" id="PR00081">
    <property type="entry name" value="GDHRDH"/>
</dbReference>
<dbReference type="OMA" id="ETHVFGP"/>
<proteinExistence type="inferred from homology"/>
<keyword evidence="5" id="KW-1185">Reference proteome</keyword>
<dbReference type="InterPro" id="IPR051911">
    <property type="entry name" value="SDR_oxidoreductase"/>
</dbReference>
<organism evidence="4">
    <name type="scientific">Rosellinia necatrix</name>
    <name type="common">White root-rot fungus</name>
    <dbReference type="NCBI Taxonomy" id="77044"/>
    <lineage>
        <taxon>Eukaryota</taxon>
        <taxon>Fungi</taxon>
        <taxon>Dikarya</taxon>
        <taxon>Ascomycota</taxon>
        <taxon>Pezizomycotina</taxon>
        <taxon>Sordariomycetes</taxon>
        <taxon>Xylariomycetidae</taxon>
        <taxon>Xylariales</taxon>
        <taxon>Xylariaceae</taxon>
        <taxon>Rosellinia</taxon>
    </lineage>
</organism>
<dbReference type="PANTHER" id="PTHR43976">
    <property type="entry name" value="SHORT CHAIN DEHYDROGENASE"/>
    <property type="match status" value="1"/>
</dbReference>
<name>A0A1S7ULC0_ROSNE</name>
<dbReference type="Gene3D" id="3.40.50.720">
    <property type="entry name" value="NAD(P)-binding Rossmann-like Domain"/>
    <property type="match status" value="1"/>
</dbReference>
<protein>
    <submittedName>
        <fullName evidence="4">Putative short chain dehydrogenase</fullName>
    </submittedName>
</protein>
<evidence type="ECO:0000313" key="5">
    <source>
        <dbReference type="Proteomes" id="UP000054516"/>
    </source>
</evidence>
<dbReference type="PANTHER" id="PTHR43976:SF16">
    <property type="entry name" value="SHORT-CHAIN DEHYDROGENASE_REDUCTASE FAMILY PROTEIN"/>
    <property type="match status" value="1"/>
</dbReference>